<dbReference type="AlphaFoldDB" id="A0AAD5CPW2"/>
<sequence length="101" mass="12245">IVLNVHRRRINLIIHRRKSASTTGGVDKPYRYRHGTVTLWKHLYFLISKVTRDANHFNQLCQDINGDFRQLFIWSFCAPNELEEYEGQREFEAHFAYIWYK</sequence>
<protein>
    <submittedName>
        <fullName evidence="1">Uncharacterized protein</fullName>
    </submittedName>
</protein>
<reference evidence="1" key="1">
    <citation type="submission" date="2022-06" db="EMBL/GenBank/DDBJ databases">
        <title>Uncovering the hologenomic basis of an extraordinary plant invasion.</title>
        <authorList>
            <person name="Bieker V.C."/>
            <person name="Martin M.D."/>
            <person name="Gilbert T."/>
            <person name="Hodgins K."/>
            <person name="Battlay P."/>
            <person name="Petersen B."/>
            <person name="Wilson J."/>
        </authorList>
    </citation>
    <scope>NUCLEOTIDE SEQUENCE</scope>
    <source>
        <strain evidence="1">AA19_3_7</strain>
        <tissue evidence="1">Leaf</tissue>
    </source>
</reference>
<dbReference type="EMBL" id="JAMZMK010007065">
    <property type="protein sequence ID" value="KAI7745996.1"/>
    <property type="molecule type" value="Genomic_DNA"/>
</dbReference>
<organism evidence="1 2">
    <name type="scientific">Ambrosia artemisiifolia</name>
    <name type="common">Common ragweed</name>
    <dbReference type="NCBI Taxonomy" id="4212"/>
    <lineage>
        <taxon>Eukaryota</taxon>
        <taxon>Viridiplantae</taxon>
        <taxon>Streptophyta</taxon>
        <taxon>Embryophyta</taxon>
        <taxon>Tracheophyta</taxon>
        <taxon>Spermatophyta</taxon>
        <taxon>Magnoliopsida</taxon>
        <taxon>eudicotyledons</taxon>
        <taxon>Gunneridae</taxon>
        <taxon>Pentapetalae</taxon>
        <taxon>asterids</taxon>
        <taxon>campanulids</taxon>
        <taxon>Asterales</taxon>
        <taxon>Asteraceae</taxon>
        <taxon>Asteroideae</taxon>
        <taxon>Heliantheae alliance</taxon>
        <taxon>Heliantheae</taxon>
        <taxon>Ambrosia</taxon>
    </lineage>
</organism>
<name>A0AAD5CPW2_AMBAR</name>
<proteinExistence type="predicted"/>
<feature type="non-terminal residue" evidence="1">
    <location>
        <position position="1"/>
    </location>
</feature>
<dbReference type="Proteomes" id="UP001206925">
    <property type="component" value="Unassembled WGS sequence"/>
</dbReference>
<evidence type="ECO:0000313" key="1">
    <source>
        <dbReference type="EMBL" id="KAI7745996.1"/>
    </source>
</evidence>
<evidence type="ECO:0000313" key="2">
    <source>
        <dbReference type="Proteomes" id="UP001206925"/>
    </source>
</evidence>
<gene>
    <name evidence="1" type="ORF">M8C21_026860</name>
</gene>
<comment type="caution">
    <text evidence="1">The sequence shown here is derived from an EMBL/GenBank/DDBJ whole genome shotgun (WGS) entry which is preliminary data.</text>
</comment>
<keyword evidence="2" id="KW-1185">Reference proteome</keyword>
<accession>A0AAD5CPW2</accession>